<dbReference type="InterPro" id="IPR013520">
    <property type="entry name" value="Ribonucl_H"/>
</dbReference>
<feature type="domain" description="PAS" evidence="6">
    <location>
        <begin position="140"/>
        <end position="206"/>
    </location>
</feature>
<accession>A0AA48H3I2</accession>
<evidence type="ECO:0000256" key="5">
    <source>
        <dbReference type="SAM" id="Phobius"/>
    </source>
</evidence>
<evidence type="ECO:0000256" key="4">
    <source>
        <dbReference type="ARBA" id="ARBA00049244"/>
    </source>
</evidence>
<dbReference type="SMART" id="SM00479">
    <property type="entry name" value="EXOIII"/>
    <property type="match status" value="1"/>
</dbReference>
<proteinExistence type="predicted"/>
<evidence type="ECO:0000256" key="3">
    <source>
        <dbReference type="ARBA" id="ARBA00026073"/>
    </source>
</evidence>
<keyword evidence="5" id="KW-0812">Transmembrane</keyword>
<feature type="transmembrane region" description="Helical" evidence="5">
    <location>
        <begin position="12"/>
        <end position="35"/>
    </location>
</feature>
<dbReference type="EMBL" id="AP027266">
    <property type="protein sequence ID" value="BDW84170.1"/>
    <property type="molecule type" value="Genomic_DNA"/>
</dbReference>
<dbReference type="Gene3D" id="3.30.420.10">
    <property type="entry name" value="Ribonuclease H-like superfamily/Ribonuclease H"/>
    <property type="match status" value="1"/>
</dbReference>
<keyword evidence="9" id="KW-1185">Reference proteome</keyword>
<evidence type="ECO:0000313" key="8">
    <source>
        <dbReference type="EMBL" id="BDW84170.1"/>
    </source>
</evidence>
<evidence type="ECO:0000256" key="1">
    <source>
        <dbReference type="ARBA" id="ARBA00012417"/>
    </source>
</evidence>
<dbReference type="PANTHER" id="PTHR30231:SF41">
    <property type="entry name" value="DNA POLYMERASE III SUBUNIT EPSILON"/>
    <property type="match status" value="1"/>
</dbReference>
<keyword evidence="5" id="KW-0472">Membrane</keyword>
<dbReference type="Pfam" id="PF00929">
    <property type="entry name" value="RNase_T"/>
    <property type="match status" value="1"/>
</dbReference>
<keyword evidence="5" id="KW-1133">Transmembrane helix</keyword>
<feature type="domain" description="Exonuclease" evidence="7">
    <location>
        <begin position="474"/>
        <end position="643"/>
    </location>
</feature>
<gene>
    <name evidence="8" type="ORF">MACH21_03470</name>
</gene>
<feature type="transmembrane region" description="Helical" evidence="5">
    <location>
        <begin position="41"/>
        <end position="68"/>
    </location>
</feature>
<dbReference type="InterPro" id="IPR035965">
    <property type="entry name" value="PAS-like_dom_sf"/>
</dbReference>
<evidence type="ECO:0000259" key="7">
    <source>
        <dbReference type="SMART" id="SM00479"/>
    </source>
</evidence>
<dbReference type="GO" id="GO:0008408">
    <property type="term" value="F:3'-5' exonuclease activity"/>
    <property type="evidence" value="ECO:0007669"/>
    <property type="project" value="TreeGrafter"/>
</dbReference>
<dbReference type="InterPro" id="IPR006054">
    <property type="entry name" value="DnaQ"/>
</dbReference>
<dbReference type="Gene3D" id="3.30.450.20">
    <property type="entry name" value="PAS domain"/>
    <property type="match status" value="1"/>
</dbReference>
<dbReference type="GO" id="GO:0003887">
    <property type="term" value="F:DNA-directed DNA polymerase activity"/>
    <property type="evidence" value="ECO:0007669"/>
    <property type="project" value="UniProtKB-EC"/>
</dbReference>
<sequence length="667" mass="71663">MFTRLSLRLRIFLFFALIALGGSALVVTGLVIGYIRLGEAHALSAFIISGLVAVLAIFGLTTWIWVLFDEHVARPVERLAADLRARAHADVDQGIDQDVARYLGDLAPAANAVTTNLTETRNAMALAVGRETARLTTEKTRLETLLAEMPDGVLFCTPQHAIALYNGQCRDILGTSEALGLGRPVAGLLRMGPIRQAYERLRASTSPDEGTDILVTTRTDARLLEARLRLLRLEGQETDGPGYILTLRDVSADLKLQAERAHLLTDMLEGVTDALPDLPDGSAKTALTALVARITPRKIATDTQWWPMERLAATDLGAALTARLAAQGTPLAPDLDTTLLRCDGFAITRLLERLALDWTATGAKDLALTLASTTPDTAILSLEAASPAPADPARWLATPLSPGLTGFTGADVLLSHGTALTAEPAGPGRHALRLTLPLAAPRAMGPSRSVLYDFDLLNADIPDDLAAAALKSLSFVIFDTETTGLNPQVDEICQIAAVRLVNGKIVPGERFDMLVNPGRRIPAASTAVHHITNEMVTDAAPVAEALARFHTFAAGSVLVAHNAPFDMSFLRRRETEIGQRFDQPILDTVLCSAILYGQSAEHTLDALCARLHIQIPEADRHTAIGDAIGTAEAFRKMIPMLEAAELPNLGALIRAFDRHSRLIEHLN</sequence>
<dbReference type="KEGG" id="rmai:MACH21_03470"/>
<dbReference type="PANTHER" id="PTHR30231">
    <property type="entry name" value="DNA POLYMERASE III SUBUNIT EPSILON"/>
    <property type="match status" value="1"/>
</dbReference>
<dbReference type="InterPro" id="IPR000014">
    <property type="entry name" value="PAS"/>
</dbReference>
<name>A0AA48H3I2_9RHOB</name>
<dbReference type="GO" id="GO:0005829">
    <property type="term" value="C:cytosol"/>
    <property type="evidence" value="ECO:0007669"/>
    <property type="project" value="TreeGrafter"/>
</dbReference>
<dbReference type="SMART" id="SM00091">
    <property type="entry name" value="PAS"/>
    <property type="match status" value="1"/>
</dbReference>
<dbReference type="AlphaFoldDB" id="A0AA48H3I2"/>
<organism evidence="8 9">
    <name type="scientific">Roseicyclus marinus</name>
    <dbReference type="NCBI Taxonomy" id="2161673"/>
    <lineage>
        <taxon>Bacteria</taxon>
        <taxon>Pseudomonadati</taxon>
        <taxon>Pseudomonadota</taxon>
        <taxon>Alphaproteobacteria</taxon>
        <taxon>Rhodobacterales</taxon>
        <taxon>Roseobacteraceae</taxon>
        <taxon>Roseicyclus</taxon>
    </lineage>
</organism>
<comment type="subunit">
    <text evidence="3">DNA polymerase III contains a core (composed of alpha, epsilon and theta chains) that associates with a tau subunit. This core dimerizes to form the POLIII' complex. PolIII' associates with the gamma complex (composed of gamma, delta, delta', psi and chi chains) and with the beta chain to form the complete DNA polymerase III complex.</text>
</comment>
<dbReference type="InterPro" id="IPR036397">
    <property type="entry name" value="RNaseH_sf"/>
</dbReference>
<comment type="catalytic activity">
    <reaction evidence="4">
        <text>DNA(n) + a 2'-deoxyribonucleoside 5'-triphosphate = DNA(n+1) + diphosphate</text>
        <dbReference type="Rhea" id="RHEA:22508"/>
        <dbReference type="Rhea" id="RHEA-COMP:17339"/>
        <dbReference type="Rhea" id="RHEA-COMP:17340"/>
        <dbReference type="ChEBI" id="CHEBI:33019"/>
        <dbReference type="ChEBI" id="CHEBI:61560"/>
        <dbReference type="ChEBI" id="CHEBI:173112"/>
        <dbReference type="EC" id="2.7.7.7"/>
    </reaction>
</comment>
<dbReference type="FunFam" id="3.30.420.10:FF:000045">
    <property type="entry name" value="3'-5' exonuclease DinG"/>
    <property type="match status" value="1"/>
</dbReference>
<dbReference type="GO" id="GO:0003677">
    <property type="term" value="F:DNA binding"/>
    <property type="evidence" value="ECO:0007669"/>
    <property type="project" value="InterPro"/>
</dbReference>
<dbReference type="NCBIfam" id="TIGR00573">
    <property type="entry name" value="dnaq"/>
    <property type="match status" value="1"/>
</dbReference>
<evidence type="ECO:0000259" key="6">
    <source>
        <dbReference type="SMART" id="SM00091"/>
    </source>
</evidence>
<dbReference type="Proteomes" id="UP001337723">
    <property type="component" value="Chromosome"/>
</dbReference>
<evidence type="ECO:0000256" key="2">
    <source>
        <dbReference type="ARBA" id="ARBA00025483"/>
    </source>
</evidence>
<dbReference type="SUPFAM" id="SSF55785">
    <property type="entry name" value="PYP-like sensor domain (PAS domain)"/>
    <property type="match status" value="1"/>
</dbReference>
<protein>
    <recommendedName>
        <fullName evidence="1">DNA-directed DNA polymerase</fullName>
        <ecNumber evidence="1">2.7.7.7</ecNumber>
    </recommendedName>
</protein>
<reference evidence="8 9" key="1">
    <citation type="submission" date="2023-01" db="EMBL/GenBank/DDBJ databases">
        <title>Complete genome sequence of Roseicyclus marinus strain Dej080120_10.</title>
        <authorList>
            <person name="Ueki S."/>
            <person name="Maruyama F."/>
        </authorList>
    </citation>
    <scope>NUCLEOTIDE SEQUENCE [LARGE SCALE GENOMIC DNA]</scope>
    <source>
        <strain evidence="8 9">Dej080120_10</strain>
    </source>
</reference>
<dbReference type="RefSeq" id="WP_338273808.1">
    <property type="nucleotide sequence ID" value="NZ_AP027266.1"/>
</dbReference>
<dbReference type="InterPro" id="IPR012337">
    <property type="entry name" value="RNaseH-like_sf"/>
</dbReference>
<dbReference type="GO" id="GO:0045004">
    <property type="term" value="P:DNA replication proofreading"/>
    <property type="evidence" value="ECO:0007669"/>
    <property type="project" value="TreeGrafter"/>
</dbReference>
<dbReference type="EC" id="2.7.7.7" evidence="1"/>
<dbReference type="SUPFAM" id="SSF53098">
    <property type="entry name" value="Ribonuclease H-like"/>
    <property type="match status" value="1"/>
</dbReference>
<dbReference type="CDD" id="cd06127">
    <property type="entry name" value="DEDDh"/>
    <property type="match status" value="1"/>
</dbReference>
<evidence type="ECO:0000313" key="9">
    <source>
        <dbReference type="Proteomes" id="UP001337723"/>
    </source>
</evidence>
<comment type="function">
    <text evidence="2">DNA polymerase III is a complex, multichain enzyme responsible for most of the replicative synthesis in bacteria. The epsilon subunit contain the editing function and is a proofreading 3'-5' exonuclease.</text>
</comment>